<name>A0ABX8WR85_9GAMM</name>
<accession>A0ABX8WR85</accession>
<reference evidence="1 2" key="1">
    <citation type="submission" date="2021-08" db="EMBL/GenBank/DDBJ databases">
        <title>Lysobacter sp. strain CJ11 Genome sequencing and assembly.</title>
        <authorList>
            <person name="Kim I."/>
        </authorList>
    </citation>
    <scope>NUCLEOTIDE SEQUENCE [LARGE SCALE GENOMIC DNA]</scope>
    <source>
        <strain evidence="1 2">CJ11</strain>
    </source>
</reference>
<proteinExistence type="predicted"/>
<organism evidence="1 2">
    <name type="scientific">Lysobacter soyae</name>
    <dbReference type="NCBI Taxonomy" id="2764185"/>
    <lineage>
        <taxon>Bacteria</taxon>
        <taxon>Pseudomonadati</taxon>
        <taxon>Pseudomonadota</taxon>
        <taxon>Gammaproteobacteria</taxon>
        <taxon>Lysobacterales</taxon>
        <taxon>Lysobacteraceae</taxon>
        <taxon>Lysobacter</taxon>
    </lineage>
</organism>
<gene>
    <name evidence="1" type="ORF">H8L67_02175</name>
</gene>
<sequence>MAVALLAALVGCKDEKADAAALAQQREAAAAPVLERYKAAMAGQDWETARVQADTLRFDYAGTRAEAAVLADYDDLKDKSDKKREDRRMEALWDYQRNPEKKGEQITAAIYAKEKVDTPDGRSSVLLIFRDHPEWGNSAYVVLDRADFDCWKGCKLKVTADEKEFTIPGQRPDTKEAISMFINDQPKLWKLFKDARLVKIDLPIKGSGMHTATFESAGLDPARMPNWN</sequence>
<evidence type="ECO:0000313" key="1">
    <source>
        <dbReference type="EMBL" id="QYR53341.1"/>
    </source>
</evidence>
<evidence type="ECO:0008006" key="3">
    <source>
        <dbReference type="Google" id="ProtNLM"/>
    </source>
</evidence>
<dbReference type="EMBL" id="CP080544">
    <property type="protein sequence ID" value="QYR53341.1"/>
    <property type="molecule type" value="Genomic_DNA"/>
</dbReference>
<keyword evidence="2" id="KW-1185">Reference proteome</keyword>
<dbReference type="Proteomes" id="UP000824755">
    <property type="component" value="Chromosome"/>
</dbReference>
<evidence type="ECO:0000313" key="2">
    <source>
        <dbReference type="Proteomes" id="UP000824755"/>
    </source>
</evidence>
<dbReference type="RefSeq" id="WP_220380158.1">
    <property type="nucleotide sequence ID" value="NZ_CP080544.1"/>
</dbReference>
<protein>
    <recommendedName>
        <fullName evidence="3">Lipoprotein</fullName>
    </recommendedName>
</protein>